<feature type="transmembrane region" description="Helical" evidence="2">
    <location>
        <begin position="492"/>
        <end position="516"/>
    </location>
</feature>
<feature type="transmembrane region" description="Helical" evidence="2">
    <location>
        <begin position="466"/>
        <end position="486"/>
    </location>
</feature>
<dbReference type="Pfam" id="PF07786">
    <property type="entry name" value="HGSNAT_cat"/>
    <property type="match status" value="1"/>
</dbReference>
<evidence type="ECO:0000256" key="1">
    <source>
        <dbReference type="SAM" id="MobiDB-lite"/>
    </source>
</evidence>
<keyword evidence="2" id="KW-1133">Transmembrane helix</keyword>
<reference evidence="5" key="1">
    <citation type="submission" date="2025-08" db="UniProtKB">
        <authorList>
            <consortium name="RefSeq"/>
        </authorList>
    </citation>
    <scope>IDENTIFICATION</scope>
    <source>
        <strain evidence="5">Airmid</strain>
    </source>
</reference>
<feature type="transmembrane region" description="Helical" evidence="2">
    <location>
        <begin position="235"/>
        <end position="258"/>
    </location>
</feature>
<sequence length="590" mass="67237">MVLDTFDIDLINQSNETLYFYRQFSNCYKCPLILKATIHSGKQITIQLRSYFDQLYAIGRDTNDTFWLPAKQQNDSCNVCSTDPLDCQSLQTIDARDKSHYQLIINGQQNCHLEMLESGENQWLAVSIVIIIYLIIMIGLIFGHRSFMKLCRNYFTNRGHHSSPSSSLARHQTDSPTFPSIQSELSSPSLPNTSIRHSNRFHSIDTFRGIAITLMIFVNYGAGQYKSLEHVAWDGLHLADIVFPFFIFAMGMSIAVSFKNIQKINDNRYKIMERIAKRSIKLFLLGIIVNSIGAGNYSDIGTIRIPGVLQRFALSYGIVAIVQLFTVNLISSTIMPRCLNCIKLWPQYALALVMIIIYSYLSFGWRFDPNCPIGYVGPGGLSDNQSYPYCIGGAAHRLDQLLFTANHCYRDNFAGPIYNQGYFPNLWHDPEGLLGSTNSIVLTIIGLQVGHTVLHNVQPWARFRRFINMIVLLTITTIVTVYGFKIPINKNLWSISFVTVNGCLATMIFALLHYLIDLKRIWPMGQPFNYPGQNSIALYLGHEIASNMFPFKLFKSYSSHWGYLSENLLAVTIWIWISYWLAINDIFIKV</sequence>
<feature type="compositionally biased region" description="Polar residues" evidence="1">
    <location>
        <begin position="162"/>
        <end position="190"/>
    </location>
</feature>
<feature type="transmembrane region" description="Helical" evidence="2">
    <location>
        <begin position="342"/>
        <end position="361"/>
    </location>
</feature>
<evidence type="ECO:0000259" key="3">
    <source>
        <dbReference type="Pfam" id="PF07786"/>
    </source>
</evidence>
<feature type="domain" description="Heparan-alpha-glucosaminide N-acetyltransferase catalytic" evidence="3">
    <location>
        <begin position="200"/>
        <end position="323"/>
    </location>
</feature>
<dbReference type="Proteomes" id="UP000515146">
    <property type="component" value="Unplaced"/>
</dbReference>
<evidence type="ECO:0000313" key="5">
    <source>
        <dbReference type="RefSeq" id="XP_027204615.1"/>
    </source>
</evidence>
<dbReference type="KEGG" id="dpte:113798298"/>
<feature type="transmembrane region" description="Helical" evidence="2">
    <location>
        <begin position="279"/>
        <end position="297"/>
    </location>
</feature>
<dbReference type="OMA" id="CFMIIVN"/>
<accession>A0A6P6YH67</accession>
<evidence type="ECO:0000256" key="2">
    <source>
        <dbReference type="SAM" id="Phobius"/>
    </source>
</evidence>
<dbReference type="RefSeq" id="XP_027204615.1">
    <property type="nucleotide sequence ID" value="XM_027348814.1"/>
</dbReference>
<keyword evidence="2" id="KW-0812">Transmembrane</keyword>
<name>A0A6P6YH67_DERPT</name>
<feature type="region of interest" description="Disordered" evidence="1">
    <location>
        <begin position="160"/>
        <end position="190"/>
    </location>
</feature>
<dbReference type="InterPro" id="IPR012429">
    <property type="entry name" value="HGSNAT_cat"/>
</dbReference>
<dbReference type="PANTHER" id="PTHR31061:SF24">
    <property type="entry name" value="LD22376P"/>
    <property type="match status" value="1"/>
</dbReference>
<evidence type="ECO:0000313" key="4">
    <source>
        <dbReference type="Proteomes" id="UP000515146"/>
    </source>
</evidence>
<protein>
    <submittedName>
        <fullName evidence="5">Heparan-alpha-glucosaminide N-acetyltransferase-like isoform X1</fullName>
    </submittedName>
</protein>
<proteinExistence type="predicted"/>
<feature type="transmembrane region" description="Helical" evidence="2">
    <location>
        <begin position="206"/>
        <end position="223"/>
    </location>
</feature>
<feature type="transmembrane region" description="Helical" evidence="2">
    <location>
        <begin position="561"/>
        <end position="582"/>
    </location>
</feature>
<gene>
    <name evidence="5" type="primary">LOC113798298</name>
</gene>
<dbReference type="AlphaFoldDB" id="A0A6P6YH67"/>
<organism evidence="4 5">
    <name type="scientific">Dermatophagoides pteronyssinus</name>
    <name type="common">European house dust mite</name>
    <dbReference type="NCBI Taxonomy" id="6956"/>
    <lineage>
        <taxon>Eukaryota</taxon>
        <taxon>Metazoa</taxon>
        <taxon>Ecdysozoa</taxon>
        <taxon>Arthropoda</taxon>
        <taxon>Chelicerata</taxon>
        <taxon>Arachnida</taxon>
        <taxon>Acari</taxon>
        <taxon>Acariformes</taxon>
        <taxon>Sarcoptiformes</taxon>
        <taxon>Astigmata</taxon>
        <taxon>Psoroptidia</taxon>
        <taxon>Analgoidea</taxon>
        <taxon>Pyroglyphidae</taxon>
        <taxon>Dermatophagoidinae</taxon>
        <taxon>Dermatophagoides</taxon>
    </lineage>
</organism>
<dbReference type="InParanoid" id="A0A6P6YH67"/>
<dbReference type="FunCoup" id="A0A6P6YH67">
    <property type="interactions" value="466"/>
</dbReference>
<feature type="transmembrane region" description="Helical" evidence="2">
    <location>
        <begin position="433"/>
        <end position="454"/>
    </location>
</feature>
<feature type="transmembrane region" description="Helical" evidence="2">
    <location>
        <begin position="123"/>
        <end position="142"/>
    </location>
</feature>
<keyword evidence="2" id="KW-0472">Membrane</keyword>
<dbReference type="OrthoDB" id="2149840at2759"/>
<keyword evidence="4" id="KW-1185">Reference proteome</keyword>
<dbReference type="CTD" id="138050"/>
<dbReference type="PANTHER" id="PTHR31061">
    <property type="entry name" value="LD22376P"/>
    <property type="match status" value="1"/>
</dbReference>
<feature type="transmembrane region" description="Helical" evidence="2">
    <location>
        <begin position="309"/>
        <end position="330"/>
    </location>
</feature>